<comment type="caution">
    <text evidence="5">The sequence shown here is derived from an EMBL/GenBank/DDBJ whole genome shotgun (WGS) entry which is preliminary data.</text>
</comment>
<dbReference type="InterPro" id="IPR018490">
    <property type="entry name" value="cNMP-bd_dom_sf"/>
</dbReference>
<protein>
    <submittedName>
        <fullName evidence="5">Crp/Fnr family transcriptional regulator</fullName>
    </submittedName>
</protein>
<dbReference type="InterPro" id="IPR036390">
    <property type="entry name" value="WH_DNA-bd_sf"/>
</dbReference>
<feature type="domain" description="HTH crp-type" evidence="4">
    <location>
        <begin position="147"/>
        <end position="213"/>
    </location>
</feature>
<gene>
    <name evidence="5" type="ORF">QWZ18_31190</name>
</gene>
<evidence type="ECO:0000256" key="1">
    <source>
        <dbReference type="ARBA" id="ARBA00023015"/>
    </source>
</evidence>
<name>A0ABT8AYH6_9HYPH</name>
<dbReference type="InterPro" id="IPR014710">
    <property type="entry name" value="RmlC-like_jellyroll"/>
</dbReference>
<dbReference type="EMBL" id="JAUFPT010000135">
    <property type="protein sequence ID" value="MDN3575049.1"/>
    <property type="molecule type" value="Genomic_DNA"/>
</dbReference>
<dbReference type="PROSITE" id="PS51063">
    <property type="entry name" value="HTH_CRP_2"/>
    <property type="match status" value="1"/>
</dbReference>
<keyword evidence="1" id="KW-0805">Transcription regulation</keyword>
<dbReference type="Pfam" id="PF13545">
    <property type="entry name" value="HTH_Crp_2"/>
    <property type="match status" value="1"/>
</dbReference>
<evidence type="ECO:0000313" key="6">
    <source>
        <dbReference type="Proteomes" id="UP001244297"/>
    </source>
</evidence>
<dbReference type="SUPFAM" id="SSF46785">
    <property type="entry name" value="Winged helix' DNA-binding domain"/>
    <property type="match status" value="1"/>
</dbReference>
<keyword evidence="3" id="KW-0804">Transcription</keyword>
<keyword evidence="6" id="KW-1185">Reference proteome</keyword>
<dbReference type="Gene3D" id="1.10.10.10">
    <property type="entry name" value="Winged helix-like DNA-binding domain superfamily/Winged helix DNA-binding domain"/>
    <property type="match status" value="1"/>
</dbReference>
<reference evidence="6" key="1">
    <citation type="journal article" date="2019" name="Int. J. Syst. Evol. Microbiol.">
        <title>The Global Catalogue of Microorganisms (GCM) 10K type strain sequencing project: providing services to taxonomists for standard genome sequencing and annotation.</title>
        <authorList>
            <consortium name="The Broad Institute Genomics Platform"/>
            <consortium name="The Broad Institute Genome Sequencing Center for Infectious Disease"/>
            <person name="Wu L."/>
            <person name="Ma J."/>
        </authorList>
    </citation>
    <scope>NUCLEOTIDE SEQUENCE [LARGE SCALE GENOMIC DNA]</scope>
    <source>
        <strain evidence="6">CECT 7806</strain>
    </source>
</reference>
<dbReference type="SUPFAM" id="SSF51206">
    <property type="entry name" value="cAMP-binding domain-like"/>
    <property type="match status" value="1"/>
</dbReference>
<sequence>MSQAQHSSIRNRLLKALSQDDFALLQPHLQLITTELRQPLIPSNTPVKQLFFPEVGFSSITTQGSGGRVETGLIGREGLIGAWPILLGSDRTPHDQFVQNAGEMLVITTEALCAAISRSASLHKLLLRFIQVQITQTSQTAYVNASQTIDVRLARWLLMCHDRIDGDDIRITHDFLSLMLGTQRSSTTLAVQALEGHRLIKAQRGKITILDRETMEQVADDGYGLPEAEYARLIEGA</sequence>
<evidence type="ECO:0000256" key="3">
    <source>
        <dbReference type="ARBA" id="ARBA00023163"/>
    </source>
</evidence>
<evidence type="ECO:0000259" key="4">
    <source>
        <dbReference type="PROSITE" id="PS51063"/>
    </source>
</evidence>
<dbReference type="Proteomes" id="UP001244297">
    <property type="component" value="Unassembled WGS sequence"/>
</dbReference>
<dbReference type="Gene3D" id="2.60.120.10">
    <property type="entry name" value="Jelly Rolls"/>
    <property type="match status" value="1"/>
</dbReference>
<dbReference type="InterPro" id="IPR036388">
    <property type="entry name" value="WH-like_DNA-bd_sf"/>
</dbReference>
<proteinExistence type="predicted"/>
<keyword evidence="2" id="KW-0238">DNA-binding</keyword>
<accession>A0ABT8AYH6</accession>
<evidence type="ECO:0000313" key="5">
    <source>
        <dbReference type="EMBL" id="MDN3575049.1"/>
    </source>
</evidence>
<dbReference type="InterPro" id="IPR012318">
    <property type="entry name" value="HTH_CRP"/>
</dbReference>
<dbReference type="RefSeq" id="WP_238294000.1">
    <property type="nucleotide sequence ID" value="NZ_BPQS01000090.1"/>
</dbReference>
<evidence type="ECO:0000256" key="2">
    <source>
        <dbReference type="ARBA" id="ARBA00023125"/>
    </source>
</evidence>
<organism evidence="5 6">
    <name type="scientific">Methylobacterium longum</name>
    <dbReference type="NCBI Taxonomy" id="767694"/>
    <lineage>
        <taxon>Bacteria</taxon>
        <taxon>Pseudomonadati</taxon>
        <taxon>Pseudomonadota</taxon>
        <taxon>Alphaproteobacteria</taxon>
        <taxon>Hyphomicrobiales</taxon>
        <taxon>Methylobacteriaceae</taxon>
        <taxon>Methylobacterium</taxon>
    </lineage>
</organism>